<dbReference type="PROSITE" id="PS00844">
    <property type="entry name" value="DALA_DALA_LIGASE_2"/>
    <property type="match status" value="1"/>
</dbReference>
<gene>
    <name evidence="14" type="ORF">MNBD_GAMMA03-148</name>
</gene>
<evidence type="ECO:0000256" key="12">
    <source>
        <dbReference type="ARBA" id="ARBA00023316"/>
    </source>
</evidence>
<evidence type="ECO:0000259" key="13">
    <source>
        <dbReference type="PROSITE" id="PS50975"/>
    </source>
</evidence>
<dbReference type="InterPro" id="IPR011761">
    <property type="entry name" value="ATP-grasp"/>
</dbReference>
<dbReference type="NCBIfam" id="TIGR01205">
    <property type="entry name" value="D_ala_D_alaTIGR"/>
    <property type="match status" value="1"/>
</dbReference>
<keyword evidence="6" id="KW-0547">Nucleotide-binding</keyword>
<evidence type="ECO:0000313" key="14">
    <source>
        <dbReference type="EMBL" id="VAW47132.1"/>
    </source>
</evidence>
<dbReference type="GO" id="GO:0008360">
    <property type="term" value="P:regulation of cell shape"/>
    <property type="evidence" value="ECO:0007669"/>
    <property type="project" value="UniProtKB-KW"/>
</dbReference>
<dbReference type="InterPro" id="IPR005905">
    <property type="entry name" value="D_ala_D_ala"/>
</dbReference>
<evidence type="ECO:0000256" key="9">
    <source>
        <dbReference type="ARBA" id="ARBA00022960"/>
    </source>
</evidence>
<evidence type="ECO:0000256" key="6">
    <source>
        <dbReference type="ARBA" id="ARBA00022741"/>
    </source>
</evidence>
<dbReference type="PROSITE" id="PS00843">
    <property type="entry name" value="DALA_DALA_LIGASE_1"/>
    <property type="match status" value="1"/>
</dbReference>
<dbReference type="HAMAP" id="MF_00047">
    <property type="entry name" value="Dala_Dala_lig"/>
    <property type="match status" value="1"/>
</dbReference>
<dbReference type="GO" id="GO:0005524">
    <property type="term" value="F:ATP binding"/>
    <property type="evidence" value="ECO:0007669"/>
    <property type="project" value="UniProtKB-KW"/>
</dbReference>
<keyword evidence="4 14" id="KW-0436">Ligase</keyword>
<proteinExistence type="inferred from homology"/>
<dbReference type="SUPFAM" id="SSF52440">
    <property type="entry name" value="PreATP-grasp domain"/>
    <property type="match status" value="1"/>
</dbReference>
<evidence type="ECO:0000256" key="1">
    <source>
        <dbReference type="ARBA" id="ARBA00004496"/>
    </source>
</evidence>
<evidence type="ECO:0000256" key="10">
    <source>
        <dbReference type="ARBA" id="ARBA00022984"/>
    </source>
</evidence>
<dbReference type="GO" id="GO:0071555">
    <property type="term" value="P:cell wall organization"/>
    <property type="evidence" value="ECO:0007669"/>
    <property type="project" value="UniProtKB-KW"/>
</dbReference>
<dbReference type="SUPFAM" id="SSF56059">
    <property type="entry name" value="Glutathione synthetase ATP-binding domain-like"/>
    <property type="match status" value="1"/>
</dbReference>
<evidence type="ECO:0000256" key="5">
    <source>
        <dbReference type="ARBA" id="ARBA00022723"/>
    </source>
</evidence>
<dbReference type="PANTHER" id="PTHR23132:SF23">
    <property type="entry name" value="D-ALANINE--D-ALANINE LIGASE B"/>
    <property type="match status" value="1"/>
</dbReference>
<dbReference type="GO" id="GO:0046872">
    <property type="term" value="F:metal ion binding"/>
    <property type="evidence" value="ECO:0007669"/>
    <property type="project" value="UniProtKB-KW"/>
</dbReference>
<evidence type="ECO:0000256" key="11">
    <source>
        <dbReference type="ARBA" id="ARBA00023211"/>
    </source>
</evidence>
<dbReference type="NCBIfam" id="NF002378">
    <property type="entry name" value="PRK01372.1"/>
    <property type="match status" value="1"/>
</dbReference>
<evidence type="ECO:0000256" key="3">
    <source>
        <dbReference type="ARBA" id="ARBA00022490"/>
    </source>
</evidence>
<dbReference type="InterPro" id="IPR011095">
    <property type="entry name" value="Dala_Dala_lig_C"/>
</dbReference>
<keyword evidence="3" id="KW-0963">Cytoplasm</keyword>
<dbReference type="InterPro" id="IPR013815">
    <property type="entry name" value="ATP_grasp_subdomain_1"/>
</dbReference>
<keyword evidence="10" id="KW-0573">Peptidoglycan synthesis</keyword>
<sequence>MDFGKVAVLMGGKAAEREVSLNSGRAVTVALQAQGVDATEEDVTSLDDLVSIAKIYDRAFIALHGRWGEDGVVQAILDGLDLPYTGSGMAASAIAMDKLRTKWMWLGAGLSTPAFIWVSRQMPLILDDFAIPFPVIVKPSHEGSSIGMRKVNDLSELAEAVAYAQEFDSEVLIEQWITGREYTGAVLNGEALPLIELKTAHDFYDFDAKYCSNDTQYICPCGLDSVVEKRLQALVLQAFQVIGARSWGRVDLMLDDDNQPWLIELNTVPGMTDHSLVPMAAKAAGRSFERLVLDILLSIPSSEISVHKR</sequence>
<keyword evidence="12" id="KW-0961">Cell wall biogenesis/degradation</keyword>
<reference evidence="14" key="1">
    <citation type="submission" date="2018-06" db="EMBL/GenBank/DDBJ databases">
        <authorList>
            <person name="Zhirakovskaya E."/>
        </authorList>
    </citation>
    <scope>NUCLEOTIDE SEQUENCE</scope>
</reference>
<dbReference type="Gene3D" id="3.30.1490.20">
    <property type="entry name" value="ATP-grasp fold, A domain"/>
    <property type="match status" value="1"/>
</dbReference>
<dbReference type="FunFam" id="3.30.470.20:FF:000008">
    <property type="entry name" value="D-alanine--D-alanine ligase"/>
    <property type="match status" value="1"/>
</dbReference>
<keyword evidence="11" id="KW-0464">Manganese</keyword>
<name>A0A3B0W7F4_9ZZZZ</name>
<dbReference type="GO" id="GO:0008716">
    <property type="term" value="F:D-alanine-D-alanine ligase activity"/>
    <property type="evidence" value="ECO:0007669"/>
    <property type="project" value="UniProtKB-EC"/>
</dbReference>
<protein>
    <submittedName>
        <fullName evidence="14">D-alanine--D-alanine ligase</fullName>
        <ecNumber evidence="14">6.3.2.4</ecNumber>
    </submittedName>
</protein>
<comment type="similarity">
    <text evidence="2">Belongs to the D-alanine--D-alanine ligase family.</text>
</comment>
<dbReference type="GO" id="GO:0009252">
    <property type="term" value="P:peptidoglycan biosynthetic process"/>
    <property type="evidence" value="ECO:0007669"/>
    <property type="project" value="UniProtKB-KW"/>
</dbReference>
<keyword evidence="8" id="KW-0460">Magnesium</keyword>
<keyword evidence="7" id="KW-0067">ATP-binding</keyword>
<dbReference type="InterPro" id="IPR000291">
    <property type="entry name" value="D-Ala_lig_Van_CS"/>
</dbReference>
<dbReference type="EMBL" id="UOFC01000127">
    <property type="protein sequence ID" value="VAW47132.1"/>
    <property type="molecule type" value="Genomic_DNA"/>
</dbReference>
<evidence type="ECO:0000256" key="7">
    <source>
        <dbReference type="ARBA" id="ARBA00022840"/>
    </source>
</evidence>
<accession>A0A3B0W7F4</accession>
<organism evidence="14">
    <name type="scientific">hydrothermal vent metagenome</name>
    <dbReference type="NCBI Taxonomy" id="652676"/>
    <lineage>
        <taxon>unclassified sequences</taxon>
        <taxon>metagenomes</taxon>
        <taxon>ecological metagenomes</taxon>
    </lineage>
</organism>
<evidence type="ECO:0000256" key="4">
    <source>
        <dbReference type="ARBA" id="ARBA00022598"/>
    </source>
</evidence>
<keyword evidence="5" id="KW-0479">Metal-binding</keyword>
<dbReference type="Pfam" id="PF07478">
    <property type="entry name" value="Dala_Dala_lig_C"/>
    <property type="match status" value="1"/>
</dbReference>
<dbReference type="PIRSF" id="PIRSF039102">
    <property type="entry name" value="Ddl/VanB"/>
    <property type="match status" value="1"/>
</dbReference>
<keyword evidence="9" id="KW-0133">Cell shape</keyword>
<dbReference type="AlphaFoldDB" id="A0A3B0W7F4"/>
<dbReference type="EC" id="6.3.2.4" evidence="14"/>
<dbReference type="InterPro" id="IPR016185">
    <property type="entry name" value="PreATP-grasp_dom_sf"/>
</dbReference>
<evidence type="ECO:0000256" key="2">
    <source>
        <dbReference type="ARBA" id="ARBA00010871"/>
    </source>
</evidence>
<dbReference type="GO" id="GO:0005829">
    <property type="term" value="C:cytosol"/>
    <property type="evidence" value="ECO:0007669"/>
    <property type="project" value="TreeGrafter"/>
</dbReference>
<dbReference type="PROSITE" id="PS50975">
    <property type="entry name" value="ATP_GRASP"/>
    <property type="match status" value="1"/>
</dbReference>
<dbReference type="Gene3D" id="3.40.50.20">
    <property type="match status" value="1"/>
</dbReference>
<evidence type="ECO:0000256" key="8">
    <source>
        <dbReference type="ARBA" id="ARBA00022842"/>
    </source>
</evidence>
<feature type="domain" description="ATP-grasp" evidence="13">
    <location>
        <begin position="102"/>
        <end position="297"/>
    </location>
</feature>
<dbReference type="Gene3D" id="3.30.470.20">
    <property type="entry name" value="ATP-grasp fold, B domain"/>
    <property type="match status" value="1"/>
</dbReference>
<dbReference type="PANTHER" id="PTHR23132">
    <property type="entry name" value="D-ALANINE--D-ALANINE LIGASE"/>
    <property type="match status" value="1"/>
</dbReference>
<comment type="subcellular location">
    <subcellularLocation>
        <location evidence="1">Cytoplasm</location>
    </subcellularLocation>
</comment>